<evidence type="ECO:0000313" key="12">
    <source>
        <dbReference type="Proteomes" id="UP001316803"/>
    </source>
</evidence>
<feature type="region of interest" description="Disordered" evidence="9">
    <location>
        <begin position="1"/>
        <end position="28"/>
    </location>
</feature>
<feature type="region of interest" description="Disordered" evidence="9">
    <location>
        <begin position="733"/>
        <end position="1024"/>
    </location>
</feature>
<evidence type="ECO:0000256" key="7">
    <source>
        <dbReference type="ARBA" id="ARBA00047899"/>
    </source>
</evidence>
<evidence type="ECO:0000256" key="5">
    <source>
        <dbReference type="ARBA" id="ARBA00022777"/>
    </source>
</evidence>
<evidence type="ECO:0000256" key="8">
    <source>
        <dbReference type="ARBA" id="ARBA00048679"/>
    </source>
</evidence>
<dbReference type="InterPro" id="IPR050660">
    <property type="entry name" value="NEK_Ser/Thr_kinase"/>
</dbReference>
<keyword evidence="3" id="KW-0808">Transferase</keyword>
<evidence type="ECO:0000313" key="11">
    <source>
        <dbReference type="EMBL" id="KAK5954843.1"/>
    </source>
</evidence>
<evidence type="ECO:0000256" key="3">
    <source>
        <dbReference type="ARBA" id="ARBA00022679"/>
    </source>
</evidence>
<dbReference type="SUPFAM" id="SSF56112">
    <property type="entry name" value="Protein kinase-like (PK-like)"/>
    <property type="match status" value="1"/>
</dbReference>
<evidence type="ECO:0000256" key="1">
    <source>
        <dbReference type="ARBA" id="ARBA00012513"/>
    </source>
</evidence>
<dbReference type="PROSITE" id="PS50011">
    <property type="entry name" value="PROTEIN_KINASE_DOM"/>
    <property type="match status" value="1"/>
</dbReference>
<dbReference type="PANTHER" id="PTHR43671:SF98">
    <property type="entry name" value="SERINE_THREONINE-PROTEIN KINASE NEK11"/>
    <property type="match status" value="1"/>
</dbReference>
<comment type="catalytic activity">
    <reaction evidence="8">
        <text>L-seryl-[protein] + ATP = O-phospho-L-seryl-[protein] + ADP + H(+)</text>
        <dbReference type="Rhea" id="RHEA:17989"/>
        <dbReference type="Rhea" id="RHEA-COMP:9863"/>
        <dbReference type="Rhea" id="RHEA-COMP:11604"/>
        <dbReference type="ChEBI" id="CHEBI:15378"/>
        <dbReference type="ChEBI" id="CHEBI:29999"/>
        <dbReference type="ChEBI" id="CHEBI:30616"/>
        <dbReference type="ChEBI" id="CHEBI:83421"/>
        <dbReference type="ChEBI" id="CHEBI:456216"/>
        <dbReference type="EC" id="2.7.11.1"/>
    </reaction>
</comment>
<keyword evidence="6" id="KW-0067">ATP-binding</keyword>
<dbReference type="InterPro" id="IPR011009">
    <property type="entry name" value="Kinase-like_dom_sf"/>
</dbReference>
<organism evidence="11 12">
    <name type="scientific">Knufia fluminis</name>
    <dbReference type="NCBI Taxonomy" id="191047"/>
    <lineage>
        <taxon>Eukaryota</taxon>
        <taxon>Fungi</taxon>
        <taxon>Dikarya</taxon>
        <taxon>Ascomycota</taxon>
        <taxon>Pezizomycotina</taxon>
        <taxon>Eurotiomycetes</taxon>
        <taxon>Chaetothyriomycetidae</taxon>
        <taxon>Chaetothyriales</taxon>
        <taxon>Trichomeriaceae</taxon>
        <taxon>Knufia</taxon>
    </lineage>
</organism>
<evidence type="ECO:0000259" key="10">
    <source>
        <dbReference type="PROSITE" id="PS50011"/>
    </source>
</evidence>
<feature type="compositionally biased region" description="Polar residues" evidence="9">
    <location>
        <begin position="869"/>
        <end position="887"/>
    </location>
</feature>
<keyword evidence="12" id="KW-1185">Reference proteome</keyword>
<dbReference type="AlphaFoldDB" id="A0AAN8EG67"/>
<gene>
    <name evidence="11" type="ORF">OHC33_004569</name>
</gene>
<evidence type="ECO:0000256" key="6">
    <source>
        <dbReference type="ARBA" id="ARBA00022840"/>
    </source>
</evidence>
<feature type="compositionally biased region" description="Polar residues" evidence="9">
    <location>
        <begin position="809"/>
        <end position="822"/>
    </location>
</feature>
<feature type="domain" description="Protein kinase" evidence="10">
    <location>
        <begin position="79"/>
        <end position="433"/>
    </location>
</feature>
<dbReference type="GO" id="GO:0005524">
    <property type="term" value="F:ATP binding"/>
    <property type="evidence" value="ECO:0007669"/>
    <property type="project" value="UniProtKB-KW"/>
</dbReference>
<evidence type="ECO:0000256" key="2">
    <source>
        <dbReference type="ARBA" id="ARBA00022527"/>
    </source>
</evidence>
<evidence type="ECO:0000256" key="9">
    <source>
        <dbReference type="SAM" id="MobiDB-lite"/>
    </source>
</evidence>
<protein>
    <recommendedName>
        <fullName evidence="1">non-specific serine/threonine protein kinase</fullName>
        <ecNumber evidence="1">2.7.11.1</ecNumber>
    </recommendedName>
</protein>
<dbReference type="Pfam" id="PF00069">
    <property type="entry name" value="Pkinase"/>
    <property type="match status" value="1"/>
</dbReference>
<sequence>MANQHRRNRPRNEAWETPDPHNQATPGNIMFGQRKTLSSISSRLWRALRGDNAQNAYRLIQHLRAKPYEDDPNEDDEKWQVWRFLGAGGQGSAAVWIRKDADGELVDEIVIKEMRIPGSVLRYWIDNPRISREAVLQAEVNKHGCENIVHLRDFKCHMNQTDLLDVQRSESGIAWRYYLEYAPYGDLENLRMRYRAFHRYLPELFLWHVFDSLARAIVVLEDLRDLRNRTKPLGKYMTHCDIKPQNIFLGYEEHHDEDGPTGGLKDGRYPTIKLGDFGLAELQDEMRRGSNFKDMAGIGTLNYLPPEQGRLNADGNVFAAYGSNFQPPVNVQEPHFTAQANVWAVGKVMYDLFCLARHHDYHKIQARDSYKYHDMNHGNTLPEWTSTPFRDDWYRQKSPYTRGLSALIRACMEANPDNRPTARQLYQSTSDELKSCLEKAPSLDPVSVRNDKLYYRGNEINDMTVEETNCYHLTDPWEYFQLLAPGVNGPDLPRLRIAPQQVRENVFSDNNVRDDADVMDEEFDNEFERQAKQYSYRNNQVAQGNIEKRGDRIHFNQARRLSIPPPPPPGPPRDEKRLSRNFYNTGDSEGDIDNMTKRYKRGRLDLDKAAIPKAQDHWDARQAGADAQFMGPRPNALANPDPLHHMDEMLRAVGPGNEALPVNPAPVPQSQARDNPADTWSIAQRTSRNALGIQPNPDPATLAFGGIPPPGDDFYRQYIRRLQGAQVRDAYGMHQQADQDHDRAAATTGNAPDPAGNPDVPIPTIEADGPANNSRHPTVGLGSADDRTLSLNTPSRRLKTVPRRGPLTERTSNHVGTTTAGVSGTERMPVADHHDVQAQAQHEPAQRSRLGPRSTHQSAARQHDHQSQGRHSASATSKRPTSETAQVATHGEEIAPPSASPRPASEEAAPAAHEESGASPSASNTDSPAAPIIVPPPARGRGVRGRPPGRGHGRGRGQAVADNGGGRGGAQGQRGRGRGRPRGSRAAANVVQHVAPQTSEERRAVQVELRDKRAADRAANRRGG</sequence>
<feature type="region of interest" description="Disordered" evidence="9">
    <location>
        <begin position="557"/>
        <end position="578"/>
    </location>
</feature>
<dbReference type="EC" id="2.7.11.1" evidence="1"/>
<dbReference type="Gene3D" id="1.10.510.10">
    <property type="entry name" value="Transferase(Phosphotransferase) domain 1"/>
    <property type="match status" value="1"/>
</dbReference>
<dbReference type="PROSITE" id="PS00108">
    <property type="entry name" value="PROTEIN_KINASE_ST"/>
    <property type="match status" value="1"/>
</dbReference>
<reference evidence="11 12" key="1">
    <citation type="submission" date="2022-12" db="EMBL/GenBank/DDBJ databases">
        <title>Genomic features and morphological characterization of a novel Knufia sp. strain isolated from spacecraft assembly facility.</title>
        <authorList>
            <person name="Teixeira M."/>
            <person name="Chander A.M."/>
            <person name="Stajich J.E."/>
            <person name="Venkateswaran K."/>
        </authorList>
    </citation>
    <scope>NUCLEOTIDE SEQUENCE [LARGE SCALE GENOMIC DNA]</scope>
    <source>
        <strain evidence="11 12">FJI-L2-BK-P2</strain>
    </source>
</reference>
<comment type="caution">
    <text evidence="11">The sequence shown here is derived from an EMBL/GenBank/DDBJ whole genome shotgun (WGS) entry which is preliminary data.</text>
</comment>
<keyword evidence="4" id="KW-0547">Nucleotide-binding</keyword>
<dbReference type="InterPro" id="IPR008271">
    <property type="entry name" value="Ser/Thr_kinase_AS"/>
</dbReference>
<name>A0AAN8EG67_9EURO</name>
<feature type="compositionally biased region" description="Basic residues" evidence="9">
    <location>
        <begin position="941"/>
        <end position="955"/>
    </location>
</feature>
<dbReference type="GO" id="GO:0004674">
    <property type="term" value="F:protein serine/threonine kinase activity"/>
    <property type="evidence" value="ECO:0007669"/>
    <property type="project" value="UniProtKB-KW"/>
</dbReference>
<dbReference type="Proteomes" id="UP001316803">
    <property type="component" value="Unassembled WGS sequence"/>
</dbReference>
<dbReference type="EMBL" id="JAKLMC020000008">
    <property type="protein sequence ID" value="KAK5954843.1"/>
    <property type="molecule type" value="Genomic_DNA"/>
</dbReference>
<feature type="compositionally biased region" description="Basic and acidic residues" evidence="9">
    <location>
        <begin position="999"/>
        <end position="1024"/>
    </location>
</feature>
<comment type="catalytic activity">
    <reaction evidence="7">
        <text>L-threonyl-[protein] + ATP = O-phospho-L-threonyl-[protein] + ADP + H(+)</text>
        <dbReference type="Rhea" id="RHEA:46608"/>
        <dbReference type="Rhea" id="RHEA-COMP:11060"/>
        <dbReference type="Rhea" id="RHEA-COMP:11605"/>
        <dbReference type="ChEBI" id="CHEBI:15378"/>
        <dbReference type="ChEBI" id="CHEBI:30013"/>
        <dbReference type="ChEBI" id="CHEBI:30616"/>
        <dbReference type="ChEBI" id="CHEBI:61977"/>
        <dbReference type="ChEBI" id="CHEBI:456216"/>
        <dbReference type="EC" id="2.7.11.1"/>
    </reaction>
</comment>
<keyword evidence="5" id="KW-0418">Kinase</keyword>
<proteinExistence type="predicted"/>
<dbReference type="GO" id="GO:0005634">
    <property type="term" value="C:nucleus"/>
    <property type="evidence" value="ECO:0007669"/>
    <property type="project" value="TreeGrafter"/>
</dbReference>
<dbReference type="PANTHER" id="PTHR43671">
    <property type="entry name" value="SERINE/THREONINE-PROTEIN KINASE NEK"/>
    <property type="match status" value="1"/>
</dbReference>
<evidence type="ECO:0000256" key="4">
    <source>
        <dbReference type="ARBA" id="ARBA00022741"/>
    </source>
</evidence>
<feature type="compositionally biased region" description="Gly residues" evidence="9">
    <location>
        <begin position="963"/>
        <end position="974"/>
    </location>
</feature>
<dbReference type="SMART" id="SM00220">
    <property type="entry name" value="S_TKc"/>
    <property type="match status" value="1"/>
</dbReference>
<accession>A0AAN8EG67</accession>
<feature type="compositionally biased region" description="Low complexity" evidence="9">
    <location>
        <begin position="894"/>
        <end position="932"/>
    </location>
</feature>
<dbReference type="InterPro" id="IPR000719">
    <property type="entry name" value="Prot_kinase_dom"/>
</dbReference>
<keyword evidence="2" id="KW-0723">Serine/threonine-protein kinase</keyword>